<name>W6JPM8_9POXV</name>
<dbReference type="RefSeq" id="YP_009001667.1">
    <property type="nucleotide sequence ID" value="NC_023426.1"/>
</dbReference>
<keyword evidence="2" id="KW-1185">Reference proteome</keyword>
<dbReference type="GeneID" id="18263623"/>
<organism evidence="1 2">
    <name type="scientific">Alphaentomopoxvirus acuprea</name>
    <dbReference type="NCBI Taxonomy" id="62099"/>
    <lineage>
        <taxon>Viruses</taxon>
        <taxon>Varidnaviria</taxon>
        <taxon>Bamfordvirae</taxon>
        <taxon>Nucleocytoviricota</taxon>
        <taxon>Pokkesviricetes</taxon>
        <taxon>Chitovirales</taxon>
        <taxon>Poxviridae</taxon>
        <taxon>Entomopoxvirinae</taxon>
        <taxon>Alphaentomopoxvirus</taxon>
    </lineage>
</organism>
<evidence type="ECO:0000313" key="2">
    <source>
        <dbReference type="Proteomes" id="UP000174145"/>
    </source>
</evidence>
<dbReference type="KEGG" id="vg:18263623"/>
<accession>W6JPM8</accession>
<evidence type="ECO:0000313" key="1">
    <source>
        <dbReference type="EMBL" id="BAO49554.1"/>
    </source>
</evidence>
<dbReference type="Proteomes" id="UP000174145">
    <property type="component" value="Segment"/>
</dbReference>
<proteinExistence type="predicted"/>
<reference evidence="1 2" key="1">
    <citation type="journal article" date="2014" name="Virology">
        <title>The complete genome sequence of the Alphaentomopoxvirus Anomala cuprea entomopoxvirus, including its terminal hairpin loop sequences, suggests a potentially unique mode of apoptosis inhibition and mode of DNA replication.</title>
        <authorList>
            <person name="Mitsuhashi W."/>
            <person name="Miyamoto K."/>
            <person name="Wada S."/>
        </authorList>
    </citation>
    <scope>NUCLEOTIDE SEQUENCE [LARGE SCALE GENOMIC DNA]</scope>
    <source>
        <strain evidence="1">CV6M</strain>
    </source>
</reference>
<sequence>MKQHYISLCETIIYIIKKKYSTMDFDEIDYESDFDYILKIFLNKEISDNFKDYNDSDWITSMRLIPLTPFSFYKNRKGDLKCVYNYADDEQRSILVTKYKELINELYIYNIKLNIINSGKEQINKYDSINIKLSSLISDSNNFKDPVYLSRIIDIIFYDEDTKDIIIDLVNKYGCGIITINDKESNMDHVYKIIQTIMNIHISEKIYIPKKIHDYINYYVNEIFNNSKFLKECIIKFSSNDTTKFKCNCNIDLSKQNILDCKAINIKSIKYIEKTGYKPYNIKCHIKDIIIVFVLLIVKYFDKDSINNIKDNIYNYTKEKSNNHVVNELFKEFINSDIYKFSFEQFVEKLNKHKSELQKIYLDNKHNIRTEIYNILNHIPLNTQQTTFIDEHLDLVIDKIDFNNIPNVDDKIKKFSNVVNLFIEKLFKILDTIKKKRHVKKYKQNK</sequence>
<dbReference type="OrthoDB" id="8958at10239"/>
<protein>
    <submittedName>
        <fullName evidence="1">Uncharacterized protein</fullName>
    </submittedName>
</protein>
<dbReference type="EMBL" id="AP013055">
    <property type="protein sequence ID" value="BAO49554.1"/>
    <property type="molecule type" value="Genomic_DNA"/>
</dbReference>